<dbReference type="GO" id="GO:0015679">
    <property type="term" value="P:plasma membrane copper ion transport"/>
    <property type="evidence" value="ECO:0007669"/>
    <property type="project" value="TreeGrafter"/>
</dbReference>
<evidence type="ECO:0000313" key="5">
    <source>
        <dbReference type="Proteomes" id="UP000247973"/>
    </source>
</evidence>
<sequence>MRKSILFIFSLLILGWGCSGHGDHSHDEVKADGGDHSNEIVFTAEQAKAIGLKTVTVESGMFHEIIKTSGQILSAPGDEVVVSATANGIVKLNRNSLSEGLSIKSGETLLTISSQNLPDGDPGVRANAAYAIAEKEFQRAESLIVDKLISEKEYNEAKLNYENAKVSYQSYSKNRAGGGAVISSSINGFIKTKLVNEGEYVEVGQPLFRITQNRKLQLRADVSERYYQSLGNVTSANFRTPYDSHIYQLSDLEGRLISYGKSAGATEGFYIPVNFEFNNVGNIIAGSYVEVFLLGKSRPDVISIPVSSLVESQGLFFVYVQVNADDYRKQEIKTGTSDGRNIEILSGLKTGDKVVTKGAYHIKLAAASGAIPHGHSH</sequence>
<dbReference type="EMBL" id="QICL01000012">
    <property type="protein sequence ID" value="PXV63772.1"/>
    <property type="molecule type" value="Genomic_DNA"/>
</dbReference>
<dbReference type="AlphaFoldDB" id="A0A2V3PMX9"/>
<evidence type="ECO:0000256" key="1">
    <source>
        <dbReference type="ARBA" id="ARBA00009477"/>
    </source>
</evidence>
<dbReference type="Gene3D" id="2.40.50.100">
    <property type="match status" value="1"/>
</dbReference>
<evidence type="ECO:0000256" key="2">
    <source>
        <dbReference type="ARBA" id="ARBA00022448"/>
    </source>
</evidence>
<dbReference type="InterPro" id="IPR006143">
    <property type="entry name" value="RND_pump_MFP"/>
</dbReference>
<dbReference type="Gene3D" id="1.10.287.470">
    <property type="entry name" value="Helix hairpin bin"/>
    <property type="match status" value="1"/>
</dbReference>
<dbReference type="GO" id="GO:0016020">
    <property type="term" value="C:membrane"/>
    <property type="evidence" value="ECO:0007669"/>
    <property type="project" value="InterPro"/>
</dbReference>
<name>A0A2V3PMX9_9BACT</name>
<dbReference type="PANTHER" id="PTHR30097:SF4">
    <property type="entry name" value="SLR6042 PROTEIN"/>
    <property type="match status" value="1"/>
</dbReference>
<keyword evidence="5" id="KW-1185">Reference proteome</keyword>
<dbReference type="InterPro" id="IPR058649">
    <property type="entry name" value="CzcB_C"/>
</dbReference>
<organism evidence="4 5">
    <name type="scientific">Dysgonomonas alginatilytica</name>
    <dbReference type="NCBI Taxonomy" id="1605892"/>
    <lineage>
        <taxon>Bacteria</taxon>
        <taxon>Pseudomonadati</taxon>
        <taxon>Bacteroidota</taxon>
        <taxon>Bacteroidia</taxon>
        <taxon>Bacteroidales</taxon>
        <taxon>Dysgonomonadaceae</taxon>
        <taxon>Dysgonomonas</taxon>
    </lineage>
</organism>
<dbReference type="Pfam" id="PF25975">
    <property type="entry name" value="CzcB_C"/>
    <property type="match status" value="1"/>
</dbReference>
<dbReference type="GO" id="GO:0060003">
    <property type="term" value="P:copper ion export"/>
    <property type="evidence" value="ECO:0007669"/>
    <property type="project" value="TreeGrafter"/>
</dbReference>
<gene>
    <name evidence="4" type="ORF">CLV62_11221</name>
</gene>
<evidence type="ECO:0000313" key="4">
    <source>
        <dbReference type="EMBL" id="PXV63772.1"/>
    </source>
</evidence>
<dbReference type="SUPFAM" id="SSF111369">
    <property type="entry name" value="HlyD-like secretion proteins"/>
    <property type="match status" value="1"/>
</dbReference>
<proteinExistence type="inferred from homology"/>
<reference evidence="4 5" key="1">
    <citation type="submission" date="2018-03" db="EMBL/GenBank/DDBJ databases">
        <title>Genomic Encyclopedia of Archaeal and Bacterial Type Strains, Phase II (KMG-II): from individual species to whole genera.</title>
        <authorList>
            <person name="Goeker M."/>
        </authorList>
    </citation>
    <scope>NUCLEOTIDE SEQUENCE [LARGE SCALE GENOMIC DNA]</scope>
    <source>
        <strain evidence="4 5">DSM 100214</strain>
    </source>
</reference>
<dbReference type="NCBIfam" id="TIGR01730">
    <property type="entry name" value="RND_mfp"/>
    <property type="match status" value="1"/>
</dbReference>
<dbReference type="InterPro" id="IPR051909">
    <property type="entry name" value="MFP_Cation_Efflux"/>
</dbReference>
<comment type="caution">
    <text evidence="4">The sequence shown here is derived from an EMBL/GenBank/DDBJ whole genome shotgun (WGS) entry which is preliminary data.</text>
</comment>
<dbReference type="PANTHER" id="PTHR30097">
    <property type="entry name" value="CATION EFFLUX SYSTEM PROTEIN CUSB"/>
    <property type="match status" value="1"/>
</dbReference>
<dbReference type="GO" id="GO:0022857">
    <property type="term" value="F:transmembrane transporter activity"/>
    <property type="evidence" value="ECO:0007669"/>
    <property type="project" value="InterPro"/>
</dbReference>
<comment type="similarity">
    <text evidence="1">Belongs to the membrane fusion protein (MFP) (TC 8.A.1) family.</text>
</comment>
<feature type="domain" description="CzcB-like C-terminal circularly permuted SH3-like" evidence="3">
    <location>
        <begin position="303"/>
        <end position="363"/>
    </location>
</feature>
<dbReference type="Gene3D" id="2.40.420.20">
    <property type="match status" value="1"/>
</dbReference>
<keyword evidence="2" id="KW-0813">Transport</keyword>
<protein>
    <submittedName>
        <fullName evidence="4">RND family efflux transporter MFP subunit</fullName>
    </submittedName>
</protein>
<dbReference type="OrthoDB" id="9809068at2"/>
<evidence type="ECO:0000259" key="3">
    <source>
        <dbReference type="Pfam" id="PF25975"/>
    </source>
</evidence>
<accession>A0A2V3PMX9</accession>
<dbReference type="GO" id="GO:0030313">
    <property type="term" value="C:cell envelope"/>
    <property type="evidence" value="ECO:0007669"/>
    <property type="project" value="TreeGrafter"/>
</dbReference>
<dbReference type="RefSeq" id="WP_110310743.1">
    <property type="nucleotide sequence ID" value="NZ_QICL01000012.1"/>
</dbReference>
<dbReference type="Proteomes" id="UP000247973">
    <property type="component" value="Unassembled WGS sequence"/>
</dbReference>